<feature type="transmembrane region" description="Helical" evidence="1">
    <location>
        <begin position="22"/>
        <end position="44"/>
    </location>
</feature>
<name>A0A1I7ZJQ8_9BILA</name>
<dbReference type="AlphaFoldDB" id="A0A1I7ZJQ8"/>
<reference evidence="3" key="1">
    <citation type="submission" date="2016-11" db="UniProtKB">
        <authorList>
            <consortium name="WormBaseParasite"/>
        </authorList>
    </citation>
    <scope>IDENTIFICATION</scope>
</reference>
<keyword evidence="1" id="KW-0472">Membrane</keyword>
<feature type="transmembrane region" description="Helical" evidence="1">
    <location>
        <begin position="97"/>
        <end position="119"/>
    </location>
</feature>
<evidence type="ECO:0000256" key="1">
    <source>
        <dbReference type="SAM" id="Phobius"/>
    </source>
</evidence>
<evidence type="ECO:0000313" key="3">
    <source>
        <dbReference type="WBParaSite" id="L893_g26879.t1"/>
    </source>
</evidence>
<dbReference type="WBParaSite" id="L893_g26879.t1">
    <property type="protein sequence ID" value="L893_g26879.t1"/>
    <property type="gene ID" value="L893_g26879"/>
</dbReference>
<feature type="transmembrane region" description="Helical" evidence="1">
    <location>
        <begin position="56"/>
        <end position="77"/>
    </location>
</feature>
<sequence>MSRPPVRVDKGFLFEKENYLKLGQLVLGLASLAFAVGCYPNAVFQHCEARPYSWNQLFVACCANGFFAFFTLIFTIAHLCSLHDVYYHFNFPILEKLYASMATVMYLIGFCVLFASVVTSPFVPQWLFIISFNLATFGFYGYDAYLRWTCEYTF</sequence>
<keyword evidence="1" id="KW-0812">Transmembrane</keyword>
<organism evidence="2 3">
    <name type="scientific">Steinernema glaseri</name>
    <dbReference type="NCBI Taxonomy" id="37863"/>
    <lineage>
        <taxon>Eukaryota</taxon>
        <taxon>Metazoa</taxon>
        <taxon>Ecdysozoa</taxon>
        <taxon>Nematoda</taxon>
        <taxon>Chromadorea</taxon>
        <taxon>Rhabditida</taxon>
        <taxon>Tylenchina</taxon>
        <taxon>Panagrolaimomorpha</taxon>
        <taxon>Strongyloidoidea</taxon>
        <taxon>Steinernematidae</taxon>
        <taxon>Steinernema</taxon>
    </lineage>
</organism>
<proteinExistence type="predicted"/>
<keyword evidence="2" id="KW-1185">Reference proteome</keyword>
<evidence type="ECO:0000313" key="2">
    <source>
        <dbReference type="Proteomes" id="UP000095287"/>
    </source>
</evidence>
<accession>A0A1I7ZJQ8</accession>
<feature type="transmembrane region" description="Helical" evidence="1">
    <location>
        <begin position="126"/>
        <end position="142"/>
    </location>
</feature>
<protein>
    <submittedName>
        <fullName evidence="3">MARVEL domain-containing protein</fullName>
    </submittedName>
</protein>
<keyword evidence="1" id="KW-1133">Transmembrane helix</keyword>
<dbReference type="Proteomes" id="UP000095287">
    <property type="component" value="Unplaced"/>
</dbReference>